<dbReference type="InterPro" id="IPR002187">
    <property type="entry name" value="N-reg_PII"/>
</dbReference>
<evidence type="ECO:0000256" key="4">
    <source>
        <dbReference type="PIRSR" id="PIRSR602187-50"/>
    </source>
</evidence>
<dbReference type="PROSITE" id="PS00638">
    <property type="entry name" value="PII_GLNB_CTER"/>
    <property type="match status" value="1"/>
</dbReference>
<gene>
    <name evidence="6" type="ORF">IFO71_20980</name>
</gene>
<dbReference type="SMART" id="SM00938">
    <property type="entry name" value="P-II"/>
    <property type="match status" value="1"/>
</dbReference>
<dbReference type="RefSeq" id="WP_192031645.1">
    <property type="nucleotide sequence ID" value="NZ_JACYTR010000100.1"/>
</dbReference>
<sequence length="112" mass="12225">MKLITAIIRPFKLDDVREALAQVGVSGLTVTEVKGFGRQKGHTELYRGAEYAVDFLPKLKIETAVSDDHLDVAVEAIINAARTDKVGDGKIFVSTLDQVVRIRTGELDDTAL</sequence>
<dbReference type="Proteomes" id="UP000613768">
    <property type="component" value="Unassembled WGS sequence"/>
</dbReference>
<evidence type="ECO:0000256" key="1">
    <source>
        <dbReference type="ARBA" id="ARBA00022553"/>
    </source>
</evidence>
<dbReference type="PROSITE" id="PS51343">
    <property type="entry name" value="PII_GLNB_DOM"/>
    <property type="match status" value="1"/>
</dbReference>
<dbReference type="InterPro" id="IPR011322">
    <property type="entry name" value="N-reg_PII-like_a/b"/>
</dbReference>
<comment type="caution">
    <text evidence="6">The sequence shown here is derived from an EMBL/GenBank/DDBJ whole genome shotgun (WGS) entry which is preliminary data.</text>
</comment>
<dbReference type="FunFam" id="3.30.70.120:FF:000001">
    <property type="entry name" value="Nitrogen regulatory protein P-II"/>
    <property type="match status" value="1"/>
</dbReference>
<evidence type="ECO:0000256" key="3">
    <source>
        <dbReference type="PIRSR" id="PIRSR039144-50"/>
    </source>
</evidence>
<keyword evidence="2" id="KW-0547">Nucleotide-binding</keyword>
<comment type="similarity">
    <text evidence="5">Belongs to the P(II) protein family.</text>
</comment>
<dbReference type="GO" id="GO:0030234">
    <property type="term" value="F:enzyme regulator activity"/>
    <property type="evidence" value="ECO:0007669"/>
    <property type="project" value="InterPro"/>
</dbReference>
<dbReference type="EMBL" id="JACYTR010000100">
    <property type="protein sequence ID" value="MBD8528230.1"/>
    <property type="molecule type" value="Genomic_DNA"/>
</dbReference>
<dbReference type="InterPro" id="IPR015867">
    <property type="entry name" value="N-reg_PII/ATP_PRibTrfase_C"/>
</dbReference>
<dbReference type="AlphaFoldDB" id="A0AAW3ZRR8"/>
<feature type="modified residue" description="O-UMP-tyrosine" evidence="3">
    <location>
        <position position="51"/>
    </location>
</feature>
<evidence type="ECO:0000313" key="7">
    <source>
        <dbReference type="Proteomes" id="UP000613768"/>
    </source>
</evidence>
<dbReference type="PIRSF" id="PIRSF039144">
    <property type="entry name" value="GlnB"/>
    <property type="match status" value="1"/>
</dbReference>
<keyword evidence="7" id="KW-1185">Reference proteome</keyword>
<dbReference type="Gene3D" id="3.30.70.120">
    <property type="match status" value="1"/>
</dbReference>
<keyword evidence="1 4" id="KW-0597">Phosphoprotein</keyword>
<dbReference type="PANTHER" id="PTHR30115">
    <property type="entry name" value="NITROGEN REGULATORY PROTEIN P-II"/>
    <property type="match status" value="1"/>
</dbReference>
<dbReference type="GO" id="GO:0006808">
    <property type="term" value="P:regulation of nitrogen utilization"/>
    <property type="evidence" value="ECO:0007669"/>
    <property type="project" value="InterPro"/>
</dbReference>
<evidence type="ECO:0000313" key="6">
    <source>
        <dbReference type="EMBL" id="MBD8528230.1"/>
    </source>
</evidence>
<dbReference type="GO" id="GO:0005524">
    <property type="term" value="F:ATP binding"/>
    <property type="evidence" value="ECO:0007669"/>
    <property type="project" value="TreeGrafter"/>
</dbReference>
<dbReference type="InterPro" id="IPR017918">
    <property type="entry name" value="N-reg_PII_CS"/>
</dbReference>
<dbReference type="InterPro" id="IPR002332">
    <property type="entry name" value="N-reg_PII_urydylation_site"/>
</dbReference>
<dbReference type="SUPFAM" id="SSF54913">
    <property type="entry name" value="GlnB-like"/>
    <property type="match status" value="1"/>
</dbReference>
<organism evidence="6 7">
    <name type="scientific">Pseudomarimonas arenosa</name>
    <dbReference type="NCBI Taxonomy" id="2774145"/>
    <lineage>
        <taxon>Bacteria</taxon>
        <taxon>Pseudomonadati</taxon>
        <taxon>Pseudomonadota</taxon>
        <taxon>Gammaproteobacteria</taxon>
        <taxon>Lysobacterales</taxon>
        <taxon>Lysobacteraceae</taxon>
        <taxon>Pseudomarimonas</taxon>
    </lineage>
</organism>
<dbReference type="Pfam" id="PF00543">
    <property type="entry name" value="P-II"/>
    <property type="match status" value="1"/>
</dbReference>
<accession>A0AAW3ZRR8</accession>
<dbReference type="PANTHER" id="PTHR30115:SF20">
    <property type="entry name" value="NITROGEN REGULATORY PROTEIN GLNK"/>
    <property type="match status" value="1"/>
</dbReference>
<reference evidence="6 7" key="1">
    <citation type="submission" date="2020-09" db="EMBL/GenBank/DDBJ databases">
        <title>Pseudoxanthomonas sp. CAU 1598 isolated from sand of Yaerae Beach.</title>
        <authorList>
            <person name="Kim W."/>
        </authorList>
    </citation>
    <scope>NUCLEOTIDE SEQUENCE [LARGE SCALE GENOMIC DNA]</scope>
    <source>
        <strain evidence="6 7">CAU 1598</strain>
    </source>
</reference>
<dbReference type="PRINTS" id="PR00340">
    <property type="entry name" value="PIIGLNB"/>
</dbReference>
<evidence type="ECO:0000256" key="5">
    <source>
        <dbReference type="RuleBase" id="RU003936"/>
    </source>
</evidence>
<evidence type="ECO:0000256" key="2">
    <source>
        <dbReference type="ARBA" id="ARBA00022741"/>
    </source>
</evidence>
<proteinExistence type="inferred from homology"/>
<protein>
    <submittedName>
        <fullName evidence="6">P-II family nitrogen regulator</fullName>
    </submittedName>
</protein>
<dbReference type="PROSITE" id="PS00496">
    <property type="entry name" value="PII_GLNB_UMP"/>
    <property type="match status" value="1"/>
</dbReference>
<dbReference type="GO" id="GO:0005829">
    <property type="term" value="C:cytosol"/>
    <property type="evidence" value="ECO:0007669"/>
    <property type="project" value="TreeGrafter"/>
</dbReference>
<name>A0AAW3ZRR8_9GAMM</name>